<organism evidence="6 7">
    <name type="scientific">Streptomyces castrisilvae</name>
    <dbReference type="NCBI Taxonomy" id="3033811"/>
    <lineage>
        <taxon>Bacteria</taxon>
        <taxon>Bacillati</taxon>
        <taxon>Actinomycetota</taxon>
        <taxon>Actinomycetes</taxon>
        <taxon>Kitasatosporales</taxon>
        <taxon>Streptomycetaceae</taxon>
        <taxon>Streptomyces</taxon>
    </lineage>
</organism>
<dbReference type="RefSeq" id="WP_306057155.1">
    <property type="nucleotide sequence ID" value="NZ_CP120997.1"/>
</dbReference>
<keyword evidence="7" id="KW-1185">Reference proteome</keyword>
<dbReference type="Pfam" id="PF00440">
    <property type="entry name" value="TetR_N"/>
    <property type="match status" value="1"/>
</dbReference>
<dbReference type="PRINTS" id="PR00455">
    <property type="entry name" value="HTHTETR"/>
</dbReference>
<evidence type="ECO:0000259" key="5">
    <source>
        <dbReference type="PROSITE" id="PS50977"/>
    </source>
</evidence>
<dbReference type="InterPro" id="IPR001647">
    <property type="entry name" value="HTH_TetR"/>
</dbReference>
<evidence type="ECO:0000256" key="4">
    <source>
        <dbReference type="PROSITE-ProRule" id="PRU00335"/>
    </source>
</evidence>
<gene>
    <name evidence="6" type="ORF">P8A18_22855</name>
</gene>
<dbReference type="EMBL" id="CP120997">
    <property type="protein sequence ID" value="WLQ36093.1"/>
    <property type="molecule type" value="Genomic_DNA"/>
</dbReference>
<name>A0ABY9HNH3_9ACTN</name>
<dbReference type="Gene3D" id="1.10.357.10">
    <property type="entry name" value="Tetracycline Repressor, domain 2"/>
    <property type="match status" value="1"/>
</dbReference>
<proteinExistence type="predicted"/>
<evidence type="ECO:0000313" key="6">
    <source>
        <dbReference type="EMBL" id="WLQ36093.1"/>
    </source>
</evidence>
<evidence type="ECO:0000256" key="1">
    <source>
        <dbReference type="ARBA" id="ARBA00023015"/>
    </source>
</evidence>
<dbReference type="SUPFAM" id="SSF46689">
    <property type="entry name" value="Homeodomain-like"/>
    <property type="match status" value="1"/>
</dbReference>
<evidence type="ECO:0000256" key="3">
    <source>
        <dbReference type="ARBA" id="ARBA00023163"/>
    </source>
</evidence>
<keyword evidence="3" id="KW-0804">Transcription</keyword>
<evidence type="ECO:0000256" key="2">
    <source>
        <dbReference type="ARBA" id="ARBA00023125"/>
    </source>
</evidence>
<dbReference type="PANTHER" id="PTHR30055:SF238">
    <property type="entry name" value="MYCOFACTOCIN BIOSYNTHESIS TRANSCRIPTIONAL REGULATOR MFTR-RELATED"/>
    <property type="match status" value="1"/>
</dbReference>
<feature type="domain" description="HTH tetR-type" evidence="5">
    <location>
        <begin position="6"/>
        <end position="66"/>
    </location>
</feature>
<dbReference type="InterPro" id="IPR009057">
    <property type="entry name" value="Homeodomain-like_sf"/>
</dbReference>
<evidence type="ECO:0000313" key="7">
    <source>
        <dbReference type="Proteomes" id="UP001239522"/>
    </source>
</evidence>
<keyword evidence="1" id="KW-0805">Transcription regulation</keyword>
<dbReference type="PROSITE" id="PS50977">
    <property type="entry name" value="HTH_TETR_2"/>
    <property type="match status" value="1"/>
</dbReference>
<dbReference type="InterPro" id="IPR050109">
    <property type="entry name" value="HTH-type_TetR-like_transc_reg"/>
</dbReference>
<keyword evidence="2 4" id="KW-0238">DNA-binding</keyword>
<sequence>MGRWEPNARGRLEQAAMELYGERGYEQTTVTEIAKRAGLSERTFFRHYADKREVLFGGSAALQDLLVAGLGDAPASAPAIDVVAAALDAVAASFDGRREFALRRQGIISANAELRERELIKLASLSAALAGALRARGVAEPAASLAAEAGIAVFKVAFERWTDGDGTRSMDHFTHEALEALRAVTAGA</sequence>
<protein>
    <submittedName>
        <fullName evidence="6">Helix-turn-helix domain containing protein</fullName>
    </submittedName>
</protein>
<dbReference type="PANTHER" id="PTHR30055">
    <property type="entry name" value="HTH-TYPE TRANSCRIPTIONAL REGULATOR RUTR"/>
    <property type="match status" value="1"/>
</dbReference>
<dbReference type="Proteomes" id="UP001239522">
    <property type="component" value="Chromosome"/>
</dbReference>
<feature type="DNA-binding region" description="H-T-H motif" evidence="4">
    <location>
        <begin position="29"/>
        <end position="48"/>
    </location>
</feature>
<reference evidence="6 7" key="1">
    <citation type="submission" date="2023-03" db="EMBL/GenBank/DDBJ databases">
        <title>Isolation and description of six Streptomyces strains from soil environments, able to metabolize different microbial glucans.</title>
        <authorList>
            <person name="Widen T."/>
            <person name="Larsbrink J."/>
        </authorList>
    </citation>
    <scope>NUCLEOTIDE SEQUENCE [LARGE SCALE GENOMIC DNA]</scope>
    <source>
        <strain evidence="6 7">Mut1</strain>
    </source>
</reference>
<accession>A0ABY9HNH3</accession>